<dbReference type="SUPFAM" id="SSF52172">
    <property type="entry name" value="CheY-like"/>
    <property type="match status" value="1"/>
</dbReference>
<evidence type="ECO:0000256" key="3">
    <source>
        <dbReference type="ARBA" id="ARBA00023012"/>
    </source>
</evidence>
<keyword evidence="4" id="KW-0805">Transcription regulation</keyword>
<evidence type="ECO:0000259" key="10">
    <source>
        <dbReference type="PROSITE" id="PS50110"/>
    </source>
</evidence>
<feature type="domain" description="OmpR/PhoB-type" evidence="11">
    <location>
        <begin position="123"/>
        <end position="221"/>
    </location>
</feature>
<evidence type="ECO:0000256" key="1">
    <source>
        <dbReference type="ARBA" id="ARBA00018672"/>
    </source>
</evidence>
<keyword evidence="5 9" id="KW-0238">DNA-binding</keyword>
<dbReference type="PANTHER" id="PTHR48111">
    <property type="entry name" value="REGULATOR OF RPOS"/>
    <property type="match status" value="1"/>
</dbReference>
<dbReference type="GO" id="GO:0005829">
    <property type="term" value="C:cytosol"/>
    <property type="evidence" value="ECO:0007669"/>
    <property type="project" value="TreeGrafter"/>
</dbReference>
<evidence type="ECO:0000256" key="6">
    <source>
        <dbReference type="ARBA" id="ARBA00023163"/>
    </source>
</evidence>
<keyword evidence="2 8" id="KW-0597">Phosphoprotein</keyword>
<evidence type="ECO:0000313" key="12">
    <source>
        <dbReference type="EMBL" id="CUQ34331.1"/>
    </source>
</evidence>
<dbReference type="GO" id="GO:0006355">
    <property type="term" value="P:regulation of DNA-templated transcription"/>
    <property type="evidence" value="ECO:0007669"/>
    <property type="project" value="InterPro"/>
</dbReference>
<dbReference type="RefSeq" id="WP_055060393.1">
    <property type="nucleotide sequence ID" value="NZ_CZBP01000032.1"/>
</dbReference>
<dbReference type="Pfam" id="PF00072">
    <property type="entry name" value="Response_reg"/>
    <property type="match status" value="1"/>
</dbReference>
<dbReference type="CDD" id="cd17574">
    <property type="entry name" value="REC_OmpR"/>
    <property type="match status" value="1"/>
</dbReference>
<feature type="DNA-binding region" description="OmpR/PhoB-type" evidence="9">
    <location>
        <begin position="123"/>
        <end position="221"/>
    </location>
</feature>
<evidence type="ECO:0000256" key="8">
    <source>
        <dbReference type="PROSITE-ProRule" id="PRU00169"/>
    </source>
</evidence>
<dbReference type="AlphaFoldDB" id="A0A174VM42"/>
<dbReference type="PANTHER" id="PTHR48111:SF40">
    <property type="entry name" value="PHOSPHATE REGULON TRANSCRIPTIONAL REGULATORY PROTEIN PHOB"/>
    <property type="match status" value="1"/>
</dbReference>
<dbReference type="InterPro" id="IPR001867">
    <property type="entry name" value="OmpR/PhoB-type_DNA-bd"/>
</dbReference>
<dbReference type="GO" id="GO:0032993">
    <property type="term" value="C:protein-DNA complex"/>
    <property type="evidence" value="ECO:0007669"/>
    <property type="project" value="TreeGrafter"/>
</dbReference>
<dbReference type="InterPro" id="IPR001789">
    <property type="entry name" value="Sig_transdc_resp-reg_receiver"/>
</dbReference>
<dbReference type="InterPro" id="IPR036388">
    <property type="entry name" value="WH-like_DNA-bd_sf"/>
</dbReference>
<comment type="function">
    <text evidence="7">May play the central regulatory role in sporulation. It may be an element of the effector pathway responsible for the activation of sporulation genes in response to nutritional stress. Spo0A may act in concert with spo0H (a sigma factor) to control the expression of some genes that are critical to the sporulation process.</text>
</comment>
<dbReference type="PROSITE" id="PS51755">
    <property type="entry name" value="OMPR_PHOB"/>
    <property type="match status" value="1"/>
</dbReference>
<dbReference type="Proteomes" id="UP000095762">
    <property type="component" value="Unassembled WGS sequence"/>
</dbReference>
<dbReference type="InterPro" id="IPR011006">
    <property type="entry name" value="CheY-like_superfamily"/>
</dbReference>
<protein>
    <recommendedName>
        <fullName evidence="1">Stage 0 sporulation protein A homolog</fullName>
    </recommendedName>
</protein>
<dbReference type="GO" id="GO:0000156">
    <property type="term" value="F:phosphorelay response regulator activity"/>
    <property type="evidence" value="ECO:0007669"/>
    <property type="project" value="TreeGrafter"/>
</dbReference>
<dbReference type="Pfam" id="PF00486">
    <property type="entry name" value="Trans_reg_C"/>
    <property type="match status" value="1"/>
</dbReference>
<dbReference type="InterPro" id="IPR016032">
    <property type="entry name" value="Sig_transdc_resp-reg_C-effctor"/>
</dbReference>
<gene>
    <name evidence="12" type="primary">regX3_6</name>
    <name evidence="12" type="ORF">ERS852569_03246</name>
</gene>
<sequence>MYTILVLEDDVELNQTITYALKKEGYHIFSAHSCKEAEKFTENESFHLTILDVNLPDGDGFQFCKWLKAKKQVPVLFVSARDLEEDILNGYELGADDYVTKPFSMKILLKKVYVILTRKSQEANIYDDGFLKVNFELGTVRQKENECLLSPTEYRILKKLIENKGKLLTYSILLDSLWDEGVQITDKHTLAVNINRLRKKIETEEHSYISNVYGMGYIWKQ</sequence>
<evidence type="ECO:0000313" key="13">
    <source>
        <dbReference type="Proteomes" id="UP000095762"/>
    </source>
</evidence>
<dbReference type="SMART" id="SM00862">
    <property type="entry name" value="Trans_reg_C"/>
    <property type="match status" value="1"/>
</dbReference>
<dbReference type="GO" id="GO:0000976">
    <property type="term" value="F:transcription cis-regulatory region binding"/>
    <property type="evidence" value="ECO:0007669"/>
    <property type="project" value="TreeGrafter"/>
</dbReference>
<dbReference type="CDD" id="cd00383">
    <property type="entry name" value="trans_reg_C"/>
    <property type="match status" value="1"/>
</dbReference>
<dbReference type="SUPFAM" id="SSF46894">
    <property type="entry name" value="C-terminal effector domain of the bipartite response regulators"/>
    <property type="match status" value="1"/>
</dbReference>
<dbReference type="PROSITE" id="PS50110">
    <property type="entry name" value="RESPONSE_REGULATORY"/>
    <property type="match status" value="1"/>
</dbReference>
<evidence type="ECO:0000256" key="9">
    <source>
        <dbReference type="PROSITE-ProRule" id="PRU01091"/>
    </source>
</evidence>
<feature type="domain" description="Response regulatory" evidence="10">
    <location>
        <begin position="3"/>
        <end position="116"/>
    </location>
</feature>
<dbReference type="EMBL" id="CZBP01000032">
    <property type="protein sequence ID" value="CUQ34331.1"/>
    <property type="molecule type" value="Genomic_DNA"/>
</dbReference>
<keyword evidence="3" id="KW-0902">Two-component regulatory system</keyword>
<reference evidence="12 13" key="1">
    <citation type="submission" date="2015-09" db="EMBL/GenBank/DDBJ databases">
        <authorList>
            <consortium name="Pathogen Informatics"/>
        </authorList>
    </citation>
    <scope>NUCLEOTIDE SEQUENCE [LARGE SCALE GENOMIC DNA]</scope>
    <source>
        <strain evidence="12 13">2789STDY5834957</strain>
    </source>
</reference>
<evidence type="ECO:0000256" key="5">
    <source>
        <dbReference type="ARBA" id="ARBA00023125"/>
    </source>
</evidence>
<feature type="modified residue" description="4-aspartylphosphate" evidence="8">
    <location>
        <position position="52"/>
    </location>
</feature>
<evidence type="ECO:0000259" key="11">
    <source>
        <dbReference type="PROSITE" id="PS51755"/>
    </source>
</evidence>
<organism evidence="12 13">
    <name type="scientific">Blautia obeum</name>
    <dbReference type="NCBI Taxonomy" id="40520"/>
    <lineage>
        <taxon>Bacteria</taxon>
        <taxon>Bacillati</taxon>
        <taxon>Bacillota</taxon>
        <taxon>Clostridia</taxon>
        <taxon>Lachnospirales</taxon>
        <taxon>Lachnospiraceae</taxon>
        <taxon>Blautia</taxon>
    </lineage>
</organism>
<evidence type="ECO:0000256" key="4">
    <source>
        <dbReference type="ARBA" id="ARBA00023015"/>
    </source>
</evidence>
<dbReference type="InterPro" id="IPR039420">
    <property type="entry name" value="WalR-like"/>
</dbReference>
<proteinExistence type="predicted"/>
<keyword evidence="6" id="KW-0804">Transcription</keyword>
<evidence type="ECO:0000256" key="7">
    <source>
        <dbReference type="ARBA" id="ARBA00024867"/>
    </source>
</evidence>
<accession>A0A174VM42</accession>
<dbReference type="Gene3D" id="3.40.50.2300">
    <property type="match status" value="1"/>
</dbReference>
<name>A0A174VM42_9FIRM</name>
<dbReference type="SMART" id="SM00448">
    <property type="entry name" value="REC"/>
    <property type="match status" value="1"/>
</dbReference>
<dbReference type="Gene3D" id="1.10.10.10">
    <property type="entry name" value="Winged helix-like DNA-binding domain superfamily/Winged helix DNA-binding domain"/>
    <property type="match status" value="1"/>
</dbReference>
<evidence type="ECO:0000256" key="2">
    <source>
        <dbReference type="ARBA" id="ARBA00022553"/>
    </source>
</evidence>